<evidence type="ECO:0000256" key="1">
    <source>
        <dbReference type="ARBA" id="ARBA00004123"/>
    </source>
</evidence>
<dbReference type="Pfam" id="PF01138">
    <property type="entry name" value="RNase_PH"/>
    <property type="match status" value="1"/>
</dbReference>
<sequence length="217" mass="24167">MNVQDRRRILGPSAAKPLAFAKPVSETEVAGTPQETPSIKTGIISNCNGSSIVENSKTSILCSVYGPKATRTSTFEARCELNVILKSDLFETNKLKELSYFLISLLESFICLDLYPKAGIDIFINLNIEEVNELSWYIPYIVSSIVLGLIDAEVEISNIVSCGYHEGNVICFDDRKIIGIWKDQGIFEESKFNAILVKCEEKSLENKLQIINYLGSK</sequence>
<keyword evidence="6" id="KW-0271">Exosome</keyword>
<keyword evidence="11" id="KW-1185">Reference proteome</keyword>
<dbReference type="InterPro" id="IPR050080">
    <property type="entry name" value="RNase_PH"/>
</dbReference>
<evidence type="ECO:0000313" key="10">
    <source>
        <dbReference type="EMBL" id="CCF58910.1"/>
    </source>
</evidence>
<dbReference type="RefSeq" id="XP_003958045.1">
    <property type="nucleotide sequence ID" value="XM_003957996.1"/>
</dbReference>
<dbReference type="GO" id="GO:0071035">
    <property type="term" value="P:nuclear polyadenylation-dependent rRNA catabolic process"/>
    <property type="evidence" value="ECO:0007669"/>
    <property type="project" value="EnsemblFungi"/>
</dbReference>
<dbReference type="GO" id="GO:0000177">
    <property type="term" value="C:cytoplasmic exosome (RNase complex)"/>
    <property type="evidence" value="ECO:0007669"/>
    <property type="project" value="EnsemblFungi"/>
</dbReference>
<keyword evidence="8" id="KW-0539">Nucleus</keyword>
<comment type="similarity">
    <text evidence="3">Belongs to the RNase PH family.</text>
</comment>
<dbReference type="InterPro" id="IPR027408">
    <property type="entry name" value="PNPase/RNase_PH_dom_sf"/>
</dbReference>
<comment type="subcellular location">
    <subcellularLocation>
        <location evidence="2">Cytoplasm</location>
    </subcellularLocation>
    <subcellularLocation>
        <location evidence="1">Nucleus</location>
    </subcellularLocation>
</comment>
<dbReference type="KEGG" id="kaf:KAFR_0F03140"/>
<dbReference type="InterPro" id="IPR001247">
    <property type="entry name" value="ExoRNase_PH_dom1"/>
</dbReference>
<dbReference type="GO" id="GO:0034475">
    <property type="term" value="P:U4 snRNA 3'-end processing"/>
    <property type="evidence" value="ECO:0007669"/>
    <property type="project" value="EnsemblFungi"/>
</dbReference>
<dbReference type="AlphaFoldDB" id="H2AX10"/>
<evidence type="ECO:0000256" key="7">
    <source>
        <dbReference type="ARBA" id="ARBA00022884"/>
    </source>
</evidence>
<accession>H2AX10</accession>
<dbReference type="GO" id="GO:0071028">
    <property type="term" value="P:nuclear mRNA surveillance"/>
    <property type="evidence" value="ECO:0007669"/>
    <property type="project" value="EnsemblFungi"/>
</dbReference>
<dbReference type="GO" id="GO:0005730">
    <property type="term" value="C:nucleolus"/>
    <property type="evidence" value="ECO:0007669"/>
    <property type="project" value="UniProtKB-SubCell"/>
</dbReference>
<dbReference type="GO" id="GO:0003723">
    <property type="term" value="F:RNA binding"/>
    <property type="evidence" value="ECO:0007669"/>
    <property type="project" value="UniProtKB-KW"/>
</dbReference>
<keyword evidence="4" id="KW-0963">Cytoplasm</keyword>
<keyword evidence="5" id="KW-0698">rRNA processing</keyword>
<dbReference type="GO" id="GO:0071038">
    <property type="term" value="P:TRAMP-dependent tRNA surveillance pathway"/>
    <property type="evidence" value="ECO:0007669"/>
    <property type="project" value="EnsemblFungi"/>
</dbReference>
<proteinExistence type="inferred from homology"/>
<evidence type="ECO:0000256" key="2">
    <source>
        <dbReference type="ARBA" id="ARBA00004496"/>
    </source>
</evidence>
<evidence type="ECO:0000256" key="8">
    <source>
        <dbReference type="ARBA" id="ARBA00023242"/>
    </source>
</evidence>
<dbReference type="FunCoup" id="H2AX10">
    <property type="interactions" value="196"/>
</dbReference>
<dbReference type="Gene3D" id="3.30.230.70">
    <property type="entry name" value="GHMP Kinase, N-terminal domain"/>
    <property type="match status" value="1"/>
</dbReference>
<protein>
    <recommendedName>
        <fullName evidence="9">Exoribonuclease phosphorolytic domain-containing protein</fullName>
    </recommendedName>
</protein>
<name>H2AX10_KAZAF</name>
<dbReference type="EMBL" id="HE650826">
    <property type="protein sequence ID" value="CCF58910.1"/>
    <property type="molecule type" value="Genomic_DNA"/>
</dbReference>
<dbReference type="HOGENOM" id="CLU_078569_0_0_1"/>
<dbReference type="SUPFAM" id="SSF54211">
    <property type="entry name" value="Ribosomal protein S5 domain 2-like"/>
    <property type="match status" value="1"/>
</dbReference>
<dbReference type="GO" id="GO:0000176">
    <property type="term" value="C:nuclear exosome (RNase complex)"/>
    <property type="evidence" value="ECO:0007669"/>
    <property type="project" value="EnsemblFungi"/>
</dbReference>
<dbReference type="InterPro" id="IPR020568">
    <property type="entry name" value="Ribosomal_Su5_D2-typ_SF"/>
</dbReference>
<evidence type="ECO:0000259" key="9">
    <source>
        <dbReference type="Pfam" id="PF01138"/>
    </source>
</evidence>
<dbReference type="Proteomes" id="UP000005220">
    <property type="component" value="Chromosome 6"/>
</dbReference>
<dbReference type="GO" id="GO:0071039">
    <property type="term" value="P:nuclear polyadenylation-dependent CUT catabolic process"/>
    <property type="evidence" value="ECO:0007669"/>
    <property type="project" value="EnsemblFungi"/>
</dbReference>
<dbReference type="STRING" id="1071382.H2AX10"/>
<organism evidence="10 11">
    <name type="scientific">Kazachstania africana (strain ATCC 22294 / BCRC 22015 / CBS 2517 / CECT 1963 / NBRC 1671 / NRRL Y-8276)</name>
    <name type="common">Yeast</name>
    <name type="synonym">Kluyveromyces africanus</name>
    <dbReference type="NCBI Taxonomy" id="1071382"/>
    <lineage>
        <taxon>Eukaryota</taxon>
        <taxon>Fungi</taxon>
        <taxon>Dikarya</taxon>
        <taxon>Ascomycota</taxon>
        <taxon>Saccharomycotina</taxon>
        <taxon>Saccharomycetes</taxon>
        <taxon>Saccharomycetales</taxon>
        <taxon>Saccharomycetaceae</taxon>
        <taxon>Kazachstania</taxon>
    </lineage>
</organism>
<keyword evidence="7" id="KW-0694">RNA-binding</keyword>
<dbReference type="eggNOG" id="KOG1068">
    <property type="taxonomic scope" value="Eukaryota"/>
</dbReference>
<reference evidence="10 11" key="1">
    <citation type="journal article" date="2011" name="Proc. Natl. Acad. Sci. U.S.A.">
        <title>Evolutionary erosion of yeast sex chromosomes by mating-type switching accidents.</title>
        <authorList>
            <person name="Gordon J.L."/>
            <person name="Armisen D."/>
            <person name="Proux-Wera E."/>
            <person name="Oheigeartaigh S.S."/>
            <person name="Byrne K.P."/>
            <person name="Wolfe K.H."/>
        </authorList>
    </citation>
    <scope>NUCLEOTIDE SEQUENCE [LARGE SCALE GENOMIC DNA]</scope>
    <source>
        <strain evidence="11">ATCC 22294 / BCRC 22015 / CBS 2517 / CECT 1963 / NBRC 1671 / NRRL Y-8276</strain>
    </source>
</reference>
<dbReference type="GeneID" id="13884378"/>
<evidence type="ECO:0000256" key="6">
    <source>
        <dbReference type="ARBA" id="ARBA00022835"/>
    </source>
</evidence>
<dbReference type="OrthoDB" id="2504340at2759"/>
<dbReference type="PANTHER" id="PTHR11953">
    <property type="entry name" value="EXOSOME COMPLEX COMPONENT"/>
    <property type="match status" value="1"/>
</dbReference>
<dbReference type="PANTHER" id="PTHR11953:SF2">
    <property type="entry name" value="EXOSOME COMPLEX COMPONENT MTR3"/>
    <property type="match status" value="1"/>
</dbReference>
<evidence type="ECO:0000313" key="11">
    <source>
        <dbReference type="Proteomes" id="UP000005220"/>
    </source>
</evidence>
<gene>
    <name evidence="10" type="primary">KAFR0F03140</name>
    <name evidence="10" type="ORF">KAFR_0F03140</name>
</gene>
<dbReference type="GO" id="GO:0071051">
    <property type="term" value="P:poly(A)-dependent snoRNA 3'-end processing"/>
    <property type="evidence" value="ECO:0007669"/>
    <property type="project" value="EnsemblFungi"/>
</dbReference>
<dbReference type="GO" id="GO:0016075">
    <property type="term" value="P:rRNA catabolic process"/>
    <property type="evidence" value="ECO:0007669"/>
    <property type="project" value="TreeGrafter"/>
</dbReference>
<dbReference type="GO" id="GO:0000467">
    <property type="term" value="P:exonucleolytic trimming to generate mature 3'-end of 5.8S rRNA from tricistronic rRNA transcript (SSU-rRNA, 5.8S rRNA, LSU-rRNA)"/>
    <property type="evidence" value="ECO:0007669"/>
    <property type="project" value="EnsemblFungi"/>
</dbReference>
<feature type="domain" description="Exoribonuclease phosphorolytic" evidence="9">
    <location>
        <begin position="38"/>
        <end position="153"/>
    </location>
</feature>
<evidence type="ECO:0000256" key="4">
    <source>
        <dbReference type="ARBA" id="ARBA00022490"/>
    </source>
</evidence>
<evidence type="ECO:0000256" key="5">
    <source>
        <dbReference type="ARBA" id="ARBA00022552"/>
    </source>
</evidence>
<dbReference type="InParanoid" id="H2AX10"/>
<evidence type="ECO:0000256" key="3">
    <source>
        <dbReference type="ARBA" id="ARBA00006678"/>
    </source>
</evidence>